<evidence type="ECO:0000313" key="4">
    <source>
        <dbReference type="Proteomes" id="UP001642360"/>
    </source>
</evidence>
<feature type="compositionally biased region" description="Basic and acidic residues" evidence="1">
    <location>
        <begin position="12"/>
        <end position="27"/>
    </location>
</feature>
<proteinExistence type="predicted"/>
<dbReference type="AlphaFoldDB" id="A0ABC8SRX8"/>
<feature type="region of interest" description="Disordered" evidence="1">
    <location>
        <begin position="1"/>
        <end position="50"/>
    </location>
</feature>
<accession>A0ABC8SRX8</accession>
<keyword evidence="4" id="KW-1185">Reference proteome</keyword>
<gene>
    <name evidence="3" type="ORF">ILEXP_LOCUS25979</name>
    <name evidence="2" type="ORF">ILEXP_LOCUS8447</name>
</gene>
<evidence type="ECO:0000313" key="2">
    <source>
        <dbReference type="EMBL" id="CAK9140939.1"/>
    </source>
</evidence>
<evidence type="ECO:0000256" key="1">
    <source>
        <dbReference type="SAM" id="MobiDB-lite"/>
    </source>
</evidence>
<name>A0ABC8SRX8_9AQUA</name>
<organism evidence="3 4">
    <name type="scientific">Ilex paraguariensis</name>
    <name type="common">yerba mate</name>
    <dbReference type="NCBI Taxonomy" id="185542"/>
    <lineage>
        <taxon>Eukaryota</taxon>
        <taxon>Viridiplantae</taxon>
        <taxon>Streptophyta</taxon>
        <taxon>Embryophyta</taxon>
        <taxon>Tracheophyta</taxon>
        <taxon>Spermatophyta</taxon>
        <taxon>Magnoliopsida</taxon>
        <taxon>eudicotyledons</taxon>
        <taxon>Gunneridae</taxon>
        <taxon>Pentapetalae</taxon>
        <taxon>asterids</taxon>
        <taxon>campanulids</taxon>
        <taxon>Aquifoliales</taxon>
        <taxon>Aquifoliaceae</taxon>
        <taxon>Ilex</taxon>
    </lineage>
</organism>
<dbReference type="Proteomes" id="UP001642360">
    <property type="component" value="Unassembled WGS sequence"/>
</dbReference>
<protein>
    <submittedName>
        <fullName evidence="3">Uncharacterized protein</fullName>
    </submittedName>
</protein>
<evidence type="ECO:0000313" key="3">
    <source>
        <dbReference type="EMBL" id="CAK9157422.1"/>
    </source>
</evidence>
<reference evidence="3 4" key="1">
    <citation type="submission" date="2024-02" db="EMBL/GenBank/DDBJ databases">
        <authorList>
            <person name="Vignale AGUSTIN F."/>
            <person name="Sosa J E."/>
            <person name="Modenutti C."/>
        </authorList>
    </citation>
    <scope>NUCLEOTIDE SEQUENCE [LARGE SCALE GENOMIC DNA]</scope>
</reference>
<dbReference type="EMBL" id="CAUOFW020003001">
    <property type="protein sequence ID" value="CAK9157422.1"/>
    <property type="molecule type" value="Genomic_DNA"/>
</dbReference>
<sequence>MGNCMMSGKILAQHEKEEPQKTAEVMELKGSATSSTLLGSAPPIDGGKKKTVRFRLHEGDADDRKSYSNTKGGVVRIRLVVTQTQLRHILNNESKYTSVEQLLGAIKLRSRRISQARINGWKPVLDSIPEDHLWSC</sequence>
<dbReference type="EMBL" id="CAUOFW020001082">
    <property type="protein sequence ID" value="CAK9140939.1"/>
    <property type="molecule type" value="Genomic_DNA"/>
</dbReference>
<comment type="caution">
    <text evidence="3">The sequence shown here is derived from an EMBL/GenBank/DDBJ whole genome shotgun (WGS) entry which is preliminary data.</text>
</comment>